<keyword evidence="6" id="KW-0804">Transcription</keyword>
<evidence type="ECO:0000256" key="5">
    <source>
        <dbReference type="ARBA" id="ARBA00023125"/>
    </source>
</evidence>
<dbReference type="InterPro" id="IPR001138">
    <property type="entry name" value="Zn2Cys6_DnaBD"/>
</dbReference>
<accession>A0A8H2ZJW4</accession>
<organism evidence="10 11">
    <name type="scientific">Maudiozyma barnettii</name>
    <dbReference type="NCBI Taxonomy" id="61262"/>
    <lineage>
        <taxon>Eukaryota</taxon>
        <taxon>Fungi</taxon>
        <taxon>Dikarya</taxon>
        <taxon>Ascomycota</taxon>
        <taxon>Saccharomycotina</taxon>
        <taxon>Saccharomycetes</taxon>
        <taxon>Saccharomycetales</taxon>
        <taxon>Saccharomycetaceae</taxon>
        <taxon>Maudiozyma</taxon>
    </lineage>
</organism>
<keyword evidence="7" id="KW-0539">Nucleus</keyword>
<dbReference type="GeneID" id="64860059"/>
<evidence type="ECO:0000256" key="8">
    <source>
        <dbReference type="SAM" id="MobiDB-lite"/>
    </source>
</evidence>
<feature type="region of interest" description="Disordered" evidence="8">
    <location>
        <begin position="845"/>
        <end position="871"/>
    </location>
</feature>
<dbReference type="PROSITE" id="PS00463">
    <property type="entry name" value="ZN2_CY6_FUNGAL_1"/>
    <property type="match status" value="1"/>
</dbReference>
<feature type="compositionally biased region" description="Low complexity" evidence="8">
    <location>
        <begin position="848"/>
        <end position="863"/>
    </location>
</feature>
<proteinExistence type="predicted"/>
<evidence type="ECO:0000313" key="10">
    <source>
        <dbReference type="EMBL" id="CAB4256952.1"/>
    </source>
</evidence>
<evidence type="ECO:0000256" key="4">
    <source>
        <dbReference type="ARBA" id="ARBA00023015"/>
    </source>
</evidence>
<dbReference type="InterPro" id="IPR036864">
    <property type="entry name" value="Zn2-C6_fun-type_DNA-bd_sf"/>
</dbReference>
<dbReference type="GO" id="GO:0043565">
    <property type="term" value="F:sequence-specific DNA binding"/>
    <property type="evidence" value="ECO:0007669"/>
    <property type="project" value="TreeGrafter"/>
</dbReference>
<keyword evidence="11" id="KW-1185">Reference proteome</keyword>
<dbReference type="Gene3D" id="4.10.240.10">
    <property type="entry name" value="Zn(2)-C6 fungal-type DNA-binding domain"/>
    <property type="match status" value="1"/>
</dbReference>
<comment type="caution">
    <text evidence="10">The sequence shown here is derived from an EMBL/GenBank/DDBJ whole genome shotgun (WGS) entry which is preliminary data.</text>
</comment>
<dbReference type="GO" id="GO:0008270">
    <property type="term" value="F:zinc ion binding"/>
    <property type="evidence" value="ECO:0007669"/>
    <property type="project" value="InterPro"/>
</dbReference>
<dbReference type="RefSeq" id="XP_041408796.1">
    <property type="nucleotide sequence ID" value="XM_041552862.1"/>
</dbReference>
<dbReference type="SMART" id="SM00066">
    <property type="entry name" value="GAL4"/>
    <property type="match status" value="1"/>
</dbReference>
<keyword evidence="5" id="KW-0238">DNA-binding</keyword>
<name>A0A8H2ZJW4_9SACH</name>
<evidence type="ECO:0000256" key="7">
    <source>
        <dbReference type="ARBA" id="ARBA00023242"/>
    </source>
</evidence>
<sequence length="1032" mass="118060">MVGKMPIATSTIVPKNSKNKQKKISSTNESHLKIFRKTQACDRCRLKKVRCDGLKPSCSNCAKINFVCTHGDKLARRGIPKGYTESLEQEVVRLQNLLSEQEGHNNKGAEPNTPVSKENPELVLSFINDNFHKFTNYKVKVDNDRQMFLGHRTWNKIFHIENDMLNNETDNEIHKFDDFEPILMTLMKQQLKLNGNNYIYPHFLINQYRNDTSLIKSQLIQAVRQFFLTINSLIPILYPFDIMENSLIDMIIMGTQQTDQLETNTTKPPLLKLLILQYIIQINWNCYDDMILFQLTKLILNANISDINMVQCLNLATYYFMGYCPTLNSSLQQTIVMDLTNMNYSKCLSMALYINPKNLHEVTNDNIRHLKSQTINNDENDSIYNVTFWCFQFLNSWWSLIQGLPKVNFLIDEFQPKVLKIPILKSFSFLVDLVVKSLDGTNLQLILASAERSKLVVTIENFRNQLTRYKLYHNYFDHDQNDQELLSNNIATNKPLMLEKSEFIEINLTLFYLILTLVAELEPGQTSSNNNGKDITMDSQTILGKHDSIEEISYEILTLYYLLILHYNSLNTTSGKSSHQPLKFNLFHFLPISNVDLINTCESVLCDWSDRMSQVIVPGVKDVTNKKILKNQYYWKFNKFKQFLIKWSLLWYQSDILTLEKQPFIKSFNIDLSIFKVNEHFQVATTPSIYLKQISDFNDSHFNLTYNNSLIRTNSKAIMEQFNMFASGNNANNNNNIPGTISNSRNLSTLFKSLATPKLEEINSNLFLPTATTTDTNAQVQQDFTINDPSQPNPLYLLSPLLIGNQEDTDDGYAEDDDEGSCDNMGPLEIPFKTKRRTASLFQHHQHPIPSQGEQQQQLQHGVQNEKSKSNQLNVKSLLSPITVGSSTSLNEEVGVDISLNTLNPHKKRKIDQTGYMFYPRGEDENGILSQQQSPTLPLPRTSSLLSSRVMPPPFSGTSITSISQLLIPSDGGNPQTNINSNKNMTGLPRLTETETPKNFVNMLLLPSSLSTSTTAVNEQEPIKDGTNKKRK</sequence>
<feature type="domain" description="Zn(2)-C6 fungal-type" evidence="9">
    <location>
        <begin position="40"/>
        <end position="70"/>
    </location>
</feature>
<gene>
    <name evidence="10" type="ORF">KABA2_12S03080</name>
</gene>
<feature type="region of interest" description="Disordered" evidence="8">
    <location>
        <begin position="1010"/>
        <end position="1032"/>
    </location>
</feature>
<evidence type="ECO:0000256" key="6">
    <source>
        <dbReference type="ARBA" id="ARBA00023163"/>
    </source>
</evidence>
<keyword evidence="4" id="KW-0805">Transcription regulation</keyword>
<protein>
    <submittedName>
        <fullName evidence="10">Similar to Saccharomyces cerevisiae YJL089W SIP4 C6 zinc cluster transcriptional activator that binds to the carbon source-responsive element (CSRE) of gluconeogenic genes</fullName>
    </submittedName>
</protein>
<evidence type="ECO:0000259" key="9">
    <source>
        <dbReference type="PROSITE" id="PS50048"/>
    </source>
</evidence>
<feature type="compositionally biased region" description="Basic and acidic residues" evidence="8">
    <location>
        <begin position="1021"/>
        <end position="1032"/>
    </location>
</feature>
<dbReference type="CDD" id="cd15486">
    <property type="entry name" value="ZIP_Sip4"/>
    <property type="match status" value="1"/>
</dbReference>
<dbReference type="GO" id="GO:0045944">
    <property type="term" value="P:positive regulation of transcription by RNA polymerase II"/>
    <property type="evidence" value="ECO:0007669"/>
    <property type="project" value="TreeGrafter"/>
</dbReference>
<dbReference type="GO" id="GO:0005634">
    <property type="term" value="C:nucleus"/>
    <property type="evidence" value="ECO:0007669"/>
    <property type="project" value="UniProtKB-SubCell"/>
</dbReference>
<dbReference type="SUPFAM" id="SSF57701">
    <property type="entry name" value="Zn2/Cys6 DNA-binding domain"/>
    <property type="match status" value="1"/>
</dbReference>
<evidence type="ECO:0000256" key="1">
    <source>
        <dbReference type="ARBA" id="ARBA00004123"/>
    </source>
</evidence>
<dbReference type="EMBL" id="CAEFZW010000012">
    <property type="protein sequence ID" value="CAB4256952.1"/>
    <property type="molecule type" value="Genomic_DNA"/>
</dbReference>
<reference evidence="10 11" key="1">
    <citation type="submission" date="2020-05" db="EMBL/GenBank/DDBJ databases">
        <authorList>
            <person name="Casaregola S."/>
            <person name="Devillers H."/>
            <person name="Grondin C."/>
        </authorList>
    </citation>
    <scope>NUCLEOTIDE SEQUENCE [LARGE SCALE GENOMIC DNA]</scope>
    <source>
        <strain evidence="10 11">CLIB 1767</strain>
    </source>
</reference>
<evidence type="ECO:0000256" key="2">
    <source>
        <dbReference type="ARBA" id="ARBA00022723"/>
    </source>
</evidence>
<dbReference type="AlphaFoldDB" id="A0A8H2ZJW4"/>
<evidence type="ECO:0000313" key="11">
    <source>
        <dbReference type="Proteomes" id="UP000644660"/>
    </source>
</evidence>
<evidence type="ECO:0000256" key="3">
    <source>
        <dbReference type="ARBA" id="ARBA00022833"/>
    </source>
</evidence>
<dbReference type="PANTHER" id="PTHR47782:SF10">
    <property type="entry name" value="PROTEIN SIP4"/>
    <property type="match status" value="1"/>
</dbReference>
<dbReference type="Proteomes" id="UP000644660">
    <property type="component" value="Unassembled WGS sequence"/>
</dbReference>
<dbReference type="InterPro" id="IPR052202">
    <property type="entry name" value="Yeast_MetPath_Reg"/>
</dbReference>
<dbReference type="PROSITE" id="PS50048">
    <property type="entry name" value="ZN2_CY6_FUNGAL_2"/>
    <property type="match status" value="1"/>
</dbReference>
<keyword evidence="3" id="KW-0862">Zinc</keyword>
<dbReference type="Pfam" id="PF00172">
    <property type="entry name" value="Zn_clus"/>
    <property type="match status" value="1"/>
</dbReference>
<dbReference type="GO" id="GO:0000981">
    <property type="term" value="F:DNA-binding transcription factor activity, RNA polymerase II-specific"/>
    <property type="evidence" value="ECO:0007669"/>
    <property type="project" value="InterPro"/>
</dbReference>
<comment type="subcellular location">
    <subcellularLocation>
        <location evidence="1">Nucleus</location>
    </subcellularLocation>
</comment>
<keyword evidence="2" id="KW-0479">Metal-binding</keyword>
<dbReference type="PANTHER" id="PTHR47782">
    <property type="entry name" value="ZN(II)2CYS6 TRANSCRIPTION FACTOR (EUROFUNG)-RELATED"/>
    <property type="match status" value="1"/>
</dbReference>
<dbReference type="CDD" id="cd00067">
    <property type="entry name" value="GAL4"/>
    <property type="match status" value="1"/>
</dbReference>
<dbReference type="OrthoDB" id="4151048at2759"/>